<gene>
    <name evidence="1" type="ORF">B0680_05800</name>
</gene>
<dbReference type="EMBL" id="MUYU01000012">
    <property type="protein sequence ID" value="OOS24286.1"/>
    <property type="molecule type" value="Genomic_DNA"/>
</dbReference>
<dbReference type="Proteomes" id="UP000189800">
    <property type="component" value="Unassembled WGS sequence"/>
</dbReference>
<dbReference type="STRING" id="470453.B0680_05800"/>
<dbReference type="OrthoDB" id="9794206at2"/>
<protein>
    <submittedName>
        <fullName evidence="1">Capsular biosynthesis protein</fullName>
    </submittedName>
</protein>
<dbReference type="Pfam" id="PF05159">
    <property type="entry name" value="Capsule_synth"/>
    <property type="match status" value="1"/>
</dbReference>
<sequence length="414" mass="48071">MSASMKRLLDHRRILLLQGKMGTFFCRFATFLMDGGRTVHKINFNAGDAFFYCHKDKMSNYHGRLDEFDGFIGQIIREHDIDAVVCFNDCRPYHTIAKTVCAERGVSFFVFEEGYLRPDYITLEEHGINGYSRLNPAMIENFDEANDAPKYTANRFWRLCVASIVYYAIVFLGQWRYPHYEHYRGLSIWQEMMAWLIAPIRKAVRYYPDKALQKRLMRKASGQFYLVSLQVHNDSQITHHSDYADVTDFIREVMVSFANFAPQGTQILFKHHPLDRGHRDYKGLIAKWADELGIAGRAHYGCDMHLPSLIRHSIGMITVNSTTGLQSIYHKKPTKIMGRALYDIKGLTDQQSLDEFWVNPVAPDYEFYLKFREYLIEQTQLNGSFYGTSPWALPYIHAQEVGVPPKKSKYQSLG</sequence>
<organism evidence="1 2">
    <name type="scientific">Moraxella pluranimalium</name>
    <dbReference type="NCBI Taxonomy" id="470453"/>
    <lineage>
        <taxon>Bacteria</taxon>
        <taxon>Pseudomonadati</taxon>
        <taxon>Pseudomonadota</taxon>
        <taxon>Gammaproteobacteria</taxon>
        <taxon>Moraxellales</taxon>
        <taxon>Moraxellaceae</taxon>
        <taxon>Moraxella</taxon>
    </lineage>
</organism>
<evidence type="ECO:0000313" key="1">
    <source>
        <dbReference type="EMBL" id="OOS24286.1"/>
    </source>
</evidence>
<accession>A0A1T0CPL4</accession>
<evidence type="ECO:0000313" key="2">
    <source>
        <dbReference type="Proteomes" id="UP000189800"/>
    </source>
</evidence>
<keyword evidence="2" id="KW-1185">Reference proteome</keyword>
<dbReference type="AlphaFoldDB" id="A0A1T0CPL4"/>
<name>A0A1T0CPL4_9GAMM</name>
<dbReference type="GO" id="GO:0015774">
    <property type="term" value="P:polysaccharide transport"/>
    <property type="evidence" value="ECO:0007669"/>
    <property type="project" value="InterPro"/>
</dbReference>
<dbReference type="GO" id="GO:0000271">
    <property type="term" value="P:polysaccharide biosynthetic process"/>
    <property type="evidence" value="ECO:0007669"/>
    <property type="project" value="InterPro"/>
</dbReference>
<dbReference type="CDD" id="cd16441">
    <property type="entry name" value="beta_Kdo_transferase_KpsS"/>
    <property type="match status" value="1"/>
</dbReference>
<comment type="caution">
    <text evidence="1">The sequence shown here is derived from an EMBL/GenBank/DDBJ whole genome shotgun (WGS) entry which is preliminary data.</text>
</comment>
<reference evidence="1 2" key="1">
    <citation type="submission" date="2017-02" db="EMBL/GenBank/DDBJ databases">
        <title>Draft genome sequence of Moraxella pluranimalium CCUG 54913T type strain.</title>
        <authorList>
            <person name="Salva-Serra F."/>
            <person name="Engstrom-Jakobsson H."/>
            <person name="Thorell K."/>
            <person name="Jaen-Luchoro D."/>
            <person name="Gonzales-Siles L."/>
            <person name="Karlsson R."/>
            <person name="Yazdan S."/>
            <person name="Boulund F."/>
            <person name="Johnning A."/>
            <person name="Engstrand L."/>
            <person name="Kristiansson E."/>
            <person name="Moore E."/>
        </authorList>
    </citation>
    <scope>NUCLEOTIDE SEQUENCE [LARGE SCALE GENOMIC DNA]</scope>
    <source>
        <strain evidence="1 2">CCUG 54913</strain>
    </source>
</reference>
<dbReference type="InterPro" id="IPR007833">
    <property type="entry name" value="Capsule_polysaccharide_synth"/>
</dbReference>
<proteinExistence type="predicted"/>
<dbReference type="RefSeq" id="WP_078254147.1">
    <property type="nucleotide sequence ID" value="NZ_MUYU01000012.1"/>
</dbReference>